<feature type="compositionally biased region" description="Low complexity" evidence="5">
    <location>
        <begin position="1184"/>
        <end position="1198"/>
    </location>
</feature>
<accession>A0ABV7VYE1</accession>
<keyword evidence="9" id="KW-1185">Reference proteome</keyword>
<feature type="signal peptide" evidence="6">
    <location>
        <begin position="1"/>
        <end position="26"/>
    </location>
</feature>
<feature type="region of interest" description="Disordered" evidence="5">
    <location>
        <begin position="298"/>
        <end position="324"/>
    </location>
</feature>
<dbReference type="Pfam" id="PF18884">
    <property type="entry name" value="TSP3_bac"/>
    <property type="match status" value="4"/>
</dbReference>
<evidence type="ECO:0000256" key="6">
    <source>
        <dbReference type="SAM" id="SignalP"/>
    </source>
</evidence>
<feature type="region of interest" description="Disordered" evidence="5">
    <location>
        <begin position="1087"/>
        <end position="1271"/>
    </location>
</feature>
<dbReference type="InterPro" id="IPR059100">
    <property type="entry name" value="TSP3_bac"/>
</dbReference>
<name>A0ABV7VYE1_9GAMM</name>
<protein>
    <recommendedName>
        <fullName evidence="7">GEVED domain-containing protein</fullName>
    </recommendedName>
</protein>
<evidence type="ECO:0000313" key="8">
    <source>
        <dbReference type="EMBL" id="MFC3681732.1"/>
    </source>
</evidence>
<evidence type="ECO:0000313" key="9">
    <source>
        <dbReference type="Proteomes" id="UP001595722"/>
    </source>
</evidence>
<dbReference type="Proteomes" id="UP001595722">
    <property type="component" value="Unassembled WGS sequence"/>
</dbReference>
<feature type="compositionally biased region" description="Acidic residues" evidence="5">
    <location>
        <begin position="1233"/>
        <end position="1245"/>
    </location>
</feature>
<reference evidence="9" key="1">
    <citation type="journal article" date="2019" name="Int. J. Syst. Evol. Microbiol.">
        <title>The Global Catalogue of Microorganisms (GCM) 10K type strain sequencing project: providing services to taxonomists for standard genome sequencing and annotation.</title>
        <authorList>
            <consortium name="The Broad Institute Genomics Platform"/>
            <consortium name="The Broad Institute Genome Sequencing Center for Infectious Disease"/>
            <person name="Wu L."/>
            <person name="Ma J."/>
        </authorList>
    </citation>
    <scope>NUCLEOTIDE SEQUENCE [LARGE SCALE GENOMIC DNA]</scope>
    <source>
        <strain evidence="9">KCTC 42424</strain>
    </source>
</reference>
<dbReference type="EMBL" id="JBHRYB010000024">
    <property type="protein sequence ID" value="MFC3681732.1"/>
    <property type="molecule type" value="Genomic_DNA"/>
</dbReference>
<keyword evidence="2" id="KW-0964">Secreted</keyword>
<keyword evidence="3 6" id="KW-0732">Signal</keyword>
<evidence type="ECO:0000259" key="7">
    <source>
        <dbReference type="Pfam" id="PF20009"/>
    </source>
</evidence>
<evidence type="ECO:0000256" key="1">
    <source>
        <dbReference type="ARBA" id="ARBA00004613"/>
    </source>
</evidence>
<keyword evidence="4" id="KW-0106">Calcium</keyword>
<dbReference type="Gene3D" id="2.60.40.2700">
    <property type="match status" value="1"/>
</dbReference>
<evidence type="ECO:0000256" key="5">
    <source>
        <dbReference type="SAM" id="MobiDB-lite"/>
    </source>
</evidence>
<evidence type="ECO:0000256" key="4">
    <source>
        <dbReference type="ARBA" id="ARBA00022837"/>
    </source>
</evidence>
<organism evidence="8 9">
    <name type="scientific">Bacterioplanoides pacificum</name>
    <dbReference type="NCBI Taxonomy" id="1171596"/>
    <lineage>
        <taxon>Bacteria</taxon>
        <taxon>Pseudomonadati</taxon>
        <taxon>Pseudomonadota</taxon>
        <taxon>Gammaproteobacteria</taxon>
        <taxon>Oceanospirillales</taxon>
        <taxon>Oceanospirillaceae</taxon>
        <taxon>Bacterioplanoides</taxon>
    </lineage>
</organism>
<sequence>MNKYLRYFVSICCLIVFAGAPAVALAADISGVINRYVKGIGEVSAGDQQITLEGATMKPSAYTFQAGDTVLLLQSQGATIDASNTDKYGNGAGSGNDPDTVETSPHGSEQYAGGVISQIAGRFEYATVQAVSGNTITLQQALKNSFSDTNEANWQLVLVPDYGTEGATLTADIAAYPWNGDVGGIVAFSATGGDINFNGHHIDAAAKGFRGGVESDYSETTDSIASVASNGQYYEGGKGEGIAGTPRYVFDGSSRDYGVNKSAIGEDRLGIRIEALRGVIENPVSTLAGGDYGRGAPGNAGGGAGPHNSGGGGGSNAGRGGEGAQGWVGGTPKFFAGYGGQSIFAGLNMGGGGGSGEANNEALAHGGVGGGVVLIKAASASGTGVINVNGGAGFDDGIEPGDGGGGGGAAGTAILYFTDNSADYSQLSVSAVGGDGAQADAEHGSGGGGGGGYVVANTLTADQIAVAGGAGGSNKGLNGQAATAGAAGLEQFGSSAFVTLNTDYGDALASFGTESGNNAAYHLFADYDFDGVIGDAEKVYLGLLVDGESGGISSAGADSDNLANDNDEDGIQLSPLGSSDSNYVIPAANITVTNSYPRPARLHAWVDFDGNGQFDNDEYSSIIVASGLNETSPADDLIWSATQGLEQLFTGYPVYARFRLTTDTRLNADSATGVAVTGEVEDYVIALDNSSYTVIDEHFFYVDGDQVAGSVFGQVSGSGASSPAWSITGGNDSGLFALDSSGNLTAAVDVAFNSQNVYVLAAVDSNTSPNSFSKIQVLIRRIELNQTQATEGNTLTVVSDTMLLHPEYSVSYQWQRNGTDIEGATSASYNVVSDDVGNSLNVVGTYYDKDGDPLGQTVTSATVTVIDPIDILQKIQDYADNQSNPAPIVSDFTTLEITGVSADNLSRVNEAIAAKTAADVDTVAEIQAIVNAVNAAIAEEKAKADALQKIQNYADDQTKPAPVVSDFTTLDITGVSEDNLSEINAAINALTSTDVDTEEKIQQLVDRVVASLAALAELIEDLNGNSNTQLLTLLQLKSIIGLNNIVDANMTEYSAAFVSDAFADINNPTIAEIQAVIDDVNYGELDNDNDGVKNKDEINNGTDPTNPDSDGDGVNDNDDAEPNNPSNDSDGDGVPNNEDDEPLNPNNDSDGDGVSNKDETDNGTDPTNPDSDGDGVNDNDDAEPNNPNNDSDGDGVPNNEDDEPNNPNNDSDGDGVSNKDETDNGTDPTNPDSDGDGVNDNEDADPNNPNNDSDGDGVSNKDETDNGTDPT</sequence>
<feature type="domain" description="GEVED" evidence="7">
    <location>
        <begin position="602"/>
        <end position="685"/>
    </location>
</feature>
<feature type="compositionally biased region" description="Low complexity" evidence="5">
    <location>
        <begin position="1246"/>
        <end position="1258"/>
    </location>
</feature>
<proteinExistence type="predicted"/>
<feature type="compositionally biased region" description="Acidic residues" evidence="5">
    <location>
        <begin position="1109"/>
        <end position="1121"/>
    </location>
</feature>
<gene>
    <name evidence="8" type="ORF">ACFOMG_16650</name>
</gene>
<feature type="chain" id="PRO_5046045064" description="GEVED domain-containing protein" evidence="6">
    <location>
        <begin position="27"/>
        <end position="1271"/>
    </location>
</feature>
<evidence type="ECO:0000256" key="3">
    <source>
        <dbReference type="ARBA" id="ARBA00022729"/>
    </source>
</evidence>
<dbReference type="Pfam" id="PF20009">
    <property type="entry name" value="GEVED"/>
    <property type="match status" value="1"/>
</dbReference>
<feature type="compositionally biased region" description="Acidic residues" evidence="5">
    <location>
        <begin position="1171"/>
        <end position="1183"/>
    </location>
</feature>
<comment type="caution">
    <text evidence="8">The sequence shown here is derived from an EMBL/GenBank/DDBJ whole genome shotgun (WGS) entry which is preliminary data.</text>
</comment>
<feature type="compositionally biased region" description="Low complexity" evidence="5">
    <location>
        <begin position="1205"/>
        <end position="1216"/>
    </location>
</feature>
<dbReference type="InterPro" id="IPR045474">
    <property type="entry name" value="GEVED"/>
</dbReference>
<feature type="region of interest" description="Disordered" evidence="5">
    <location>
        <begin position="84"/>
        <end position="108"/>
    </location>
</feature>
<comment type="subcellular location">
    <subcellularLocation>
        <location evidence="1">Secreted</location>
    </subcellularLocation>
</comment>
<feature type="non-terminal residue" evidence="8">
    <location>
        <position position="1271"/>
    </location>
</feature>
<evidence type="ECO:0000256" key="2">
    <source>
        <dbReference type="ARBA" id="ARBA00022525"/>
    </source>
</evidence>